<dbReference type="PANTHER" id="PTHR42901">
    <property type="entry name" value="ALCOHOL DEHYDROGENASE"/>
    <property type="match status" value="1"/>
</dbReference>
<dbReference type="SMART" id="SM00822">
    <property type="entry name" value="PKS_KR"/>
    <property type="match status" value="1"/>
</dbReference>
<dbReference type="InterPro" id="IPR002347">
    <property type="entry name" value="SDR_fam"/>
</dbReference>
<dbReference type="Proteomes" id="UP000245771">
    <property type="component" value="Unassembled WGS sequence"/>
</dbReference>
<feature type="domain" description="Ketoreductase" evidence="4">
    <location>
        <begin position="17"/>
        <end position="201"/>
    </location>
</feature>
<dbReference type="PANTHER" id="PTHR42901:SF1">
    <property type="entry name" value="ALCOHOL DEHYDROGENASE"/>
    <property type="match status" value="1"/>
</dbReference>
<dbReference type="STRING" id="1280837.A0A316VFU0"/>
<dbReference type="InterPro" id="IPR036291">
    <property type="entry name" value="NAD(P)-bd_dom_sf"/>
</dbReference>
<gene>
    <name evidence="5" type="ORF">FA14DRAFT_179543</name>
</gene>
<dbReference type="EMBL" id="KZ819603">
    <property type="protein sequence ID" value="PWN36184.1"/>
    <property type="molecule type" value="Genomic_DNA"/>
</dbReference>
<dbReference type="GO" id="GO:0016616">
    <property type="term" value="F:oxidoreductase activity, acting on the CH-OH group of donors, NAD or NADP as acceptor"/>
    <property type="evidence" value="ECO:0007669"/>
    <property type="project" value="UniProtKB-ARBA"/>
</dbReference>
<dbReference type="OrthoDB" id="6251714at2759"/>
<dbReference type="Pfam" id="PF00106">
    <property type="entry name" value="adh_short"/>
    <property type="match status" value="1"/>
</dbReference>
<evidence type="ECO:0000256" key="2">
    <source>
        <dbReference type="ARBA" id="ARBA00023002"/>
    </source>
</evidence>
<dbReference type="FunFam" id="3.40.50.720:FF:000047">
    <property type="entry name" value="NADP-dependent L-serine/L-allo-threonine dehydrogenase"/>
    <property type="match status" value="1"/>
</dbReference>
<evidence type="ECO:0000256" key="1">
    <source>
        <dbReference type="ARBA" id="ARBA00006484"/>
    </source>
</evidence>
<protein>
    <submittedName>
        <fullName evidence="5">Putative NADP(+)-dependent dehydrogenase</fullName>
    </submittedName>
</protein>
<dbReference type="SUPFAM" id="SSF51735">
    <property type="entry name" value="NAD(P)-binding Rossmann-fold domains"/>
    <property type="match status" value="1"/>
</dbReference>
<sequence>MTSAGAPIFTTSRLQGKVVVITGASGGIGRSAAILFARAGANVVLSARRKDALEEVESACKQAYKAQGEQIAGTKGGKTASIVTDMRDRKSIDGLLTNLPDWAQGKTDILISNAGLVRGREHVGDINPDEIDEVLETNVRGFIHVNQLFVKEFKKRNAGHIVAIGSIAGREAYPGGSIYCASKFAVAAFTSSLLKELVNTQIRVTEIQPGMVETNFSVTRFRGDQAQADKEYTGLTPLTPDDIAEDIVFACSRPDHVQVAQSLIFPVNQASPYHNFRGGSK</sequence>
<evidence type="ECO:0000313" key="5">
    <source>
        <dbReference type="EMBL" id="PWN36184.1"/>
    </source>
</evidence>
<accession>A0A316VFU0</accession>
<dbReference type="Gene3D" id="3.40.50.720">
    <property type="entry name" value="NAD(P)-binding Rossmann-like Domain"/>
    <property type="match status" value="1"/>
</dbReference>
<proteinExistence type="inferred from homology"/>
<dbReference type="AlphaFoldDB" id="A0A316VFU0"/>
<dbReference type="InParanoid" id="A0A316VFU0"/>
<evidence type="ECO:0000313" key="6">
    <source>
        <dbReference type="Proteomes" id="UP000245771"/>
    </source>
</evidence>
<dbReference type="PRINTS" id="PR00080">
    <property type="entry name" value="SDRFAMILY"/>
</dbReference>
<name>A0A316VFU0_9BASI</name>
<evidence type="ECO:0000256" key="3">
    <source>
        <dbReference type="RuleBase" id="RU000363"/>
    </source>
</evidence>
<dbReference type="RefSeq" id="XP_025356486.1">
    <property type="nucleotide sequence ID" value="XM_025500928.1"/>
</dbReference>
<dbReference type="PRINTS" id="PR00081">
    <property type="entry name" value="GDHRDH"/>
</dbReference>
<evidence type="ECO:0000259" key="4">
    <source>
        <dbReference type="SMART" id="SM00822"/>
    </source>
</evidence>
<dbReference type="InterPro" id="IPR057326">
    <property type="entry name" value="KR_dom"/>
</dbReference>
<keyword evidence="2" id="KW-0560">Oxidoreductase</keyword>
<reference evidence="5 6" key="1">
    <citation type="journal article" date="2018" name="Mol. Biol. Evol.">
        <title>Broad Genomic Sampling Reveals a Smut Pathogenic Ancestry of the Fungal Clade Ustilaginomycotina.</title>
        <authorList>
            <person name="Kijpornyongpan T."/>
            <person name="Mondo S.J."/>
            <person name="Barry K."/>
            <person name="Sandor L."/>
            <person name="Lee J."/>
            <person name="Lipzen A."/>
            <person name="Pangilinan J."/>
            <person name="LaButti K."/>
            <person name="Hainaut M."/>
            <person name="Henrissat B."/>
            <person name="Grigoriev I.V."/>
            <person name="Spatafora J.W."/>
            <person name="Aime M.C."/>
        </authorList>
    </citation>
    <scope>NUCLEOTIDE SEQUENCE [LARGE SCALE GENOMIC DNA]</scope>
    <source>
        <strain evidence="5 6">MCA 3882</strain>
    </source>
</reference>
<keyword evidence="6" id="KW-1185">Reference proteome</keyword>
<dbReference type="FunCoup" id="A0A316VFU0">
    <property type="interactions" value="51"/>
</dbReference>
<dbReference type="GeneID" id="37022709"/>
<comment type="similarity">
    <text evidence="1 3">Belongs to the short-chain dehydrogenases/reductases (SDR) family.</text>
</comment>
<organism evidence="5 6">
    <name type="scientific">Meira miltonrushii</name>
    <dbReference type="NCBI Taxonomy" id="1280837"/>
    <lineage>
        <taxon>Eukaryota</taxon>
        <taxon>Fungi</taxon>
        <taxon>Dikarya</taxon>
        <taxon>Basidiomycota</taxon>
        <taxon>Ustilaginomycotina</taxon>
        <taxon>Exobasidiomycetes</taxon>
        <taxon>Exobasidiales</taxon>
        <taxon>Brachybasidiaceae</taxon>
        <taxon>Meira</taxon>
    </lineage>
</organism>